<evidence type="ECO:0000256" key="1">
    <source>
        <dbReference type="ARBA" id="ARBA00022679"/>
    </source>
</evidence>
<gene>
    <name evidence="5" type="primary">adk</name>
    <name evidence="9" type="ORF">DYI37_01240</name>
</gene>
<feature type="binding site" evidence="5">
    <location>
        <position position="153"/>
    </location>
    <ligand>
        <name>Zn(2+)</name>
        <dbReference type="ChEBI" id="CHEBI:29105"/>
        <note>structural</note>
    </ligand>
</feature>
<organism evidence="9 10">
    <name type="scientific">Fulvimarina endophytica</name>
    <dbReference type="NCBI Taxonomy" id="2293836"/>
    <lineage>
        <taxon>Bacteria</taxon>
        <taxon>Pseudomonadati</taxon>
        <taxon>Pseudomonadota</taxon>
        <taxon>Alphaproteobacteria</taxon>
        <taxon>Hyphomicrobiales</taxon>
        <taxon>Aurantimonadaceae</taxon>
        <taxon>Fulvimarina</taxon>
    </lineage>
</organism>
<proteinExistence type="inferred from homology"/>
<evidence type="ECO:0000256" key="6">
    <source>
        <dbReference type="RuleBase" id="RU003330"/>
    </source>
</evidence>
<feature type="binding site" evidence="5">
    <location>
        <position position="92"/>
    </location>
    <ligand>
        <name>AMP</name>
        <dbReference type="ChEBI" id="CHEBI:456215"/>
    </ligand>
</feature>
<evidence type="ECO:0000256" key="3">
    <source>
        <dbReference type="ARBA" id="ARBA00022741"/>
    </source>
</evidence>
<comment type="caution">
    <text evidence="5">Lacks conserved residue(s) required for the propagation of feature annotation.</text>
</comment>
<feature type="binding site" evidence="5">
    <location>
        <position position="150"/>
    </location>
    <ligand>
        <name>Zn(2+)</name>
        <dbReference type="ChEBI" id="CHEBI:29105"/>
        <note>structural</note>
    </ligand>
</feature>
<dbReference type="PROSITE" id="PS00113">
    <property type="entry name" value="ADENYLATE_KINASE"/>
    <property type="match status" value="1"/>
</dbReference>
<dbReference type="HAMAP" id="MF_00235">
    <property type="entry name" value="Adenylate_kinase_Adk"/>
    <property type="match status" value="1"/>
</dbReference>
<protein>
    <recommendedName>
        <fullName evidence="5 7">Adenylate kinase</fullName>
        <shortName evidence="5">AK</shortName>
        <ecNumber evidence="5 7">2.7.4.3</ecNumber>
    </recommendedName>
    <alternativeName>
        <fullName evidence="5">ATP-AMP transphosphorylase</fullName>
    </alternativeName>
    <alternativeName>
        <fullName evidence="5">ATP:AMP phosphotransferase</fullName>
    </alternativeName>
    <alternativeName>
        <fullName evidence="5">Adenylate monophosphate kinase</fullName>
    </alternativeName>
</protein>
<dbReference type="GO" id="GO:0008270">
    <property type="term" value="F:zinc ion binding"/>
    <property type="evidence" value="ECO:0007669"/>
    <property type="project" value="UniProtKB-UniRule"/>
</dbReference>
<dbReference type="NCBIfam" id="NF011105">
    <property type="entry name" value="PRK14532.1"/>
    <property type="match status" value="1"/>
</dbReference>
<comment type="subcellular location">
    <subcellularLocation>
        <location evidence="5 7">Cytoplasm</location>
    </subcellularLocation>
</comment>
<comment type="function">
    <text evidence="5">Catalyzes the reversible transfer of the terminal phosphate group between ATP and AMP. Plays an important role in cellular energy homeostasis and in adenine nucleotide metabolism.</text>
</comment>
<evidence type="ECO:0000313" key="10">
    <source>
        <dbReference type="Proteomes" id="UP000264310"/>
    </source>
</evidence>
<keyword evidence="3 5" id="KW-0547">Nucleotide-binding</keyword>
<feature type="binding site" evidence="5">
    <location>
        <position position="36"/>
    </location>
    <ligand>
        <name>AMP</name>
        <dbReference type="ChEBI" id="CHEBI:456215"/>
    </ligand>
</feature>
<sequence>MRLILLGPPGAGKGTQAKRLVEQHGVPQLSTGDMLRSAVANQTDVGKRAKSIMDAGELVPDEVVNQIVSDRIEEPDCANGFILDGFPRTLKQADALAEILEGKGLNLDRVVEMQVDDDALVHRITGRFTCKSCGALYHETDMPPQKEGVCDVCGSTEFVRREDDNEQTVRKRLRAYYKDTSPLIGYYHAKGSLARVDGMKEIDTVTRSIEAAIKG</sequence>
<evidence type="ECO:0000256" key="2">
    <source>
        <dbReference type="ARBA" id="ARBA00022727"/>
    </source>
</evidence>
<comment type="similarity">
    <text evidence="5 6">Belongs to the adenylate kinase family.</text>
</comment>
<dbReference type="PANTHER" id="PTHR23359">
    <property type="entry name" value="NUCLEOTIDE KINASE"/>
    <property type="match status" value="1"/>
</dbReference>
<dbReference type="OrthoDB" id="9805030at2"/>
<feature type="binding site" evidence="5">
    <location>
        <position position="130"/>
    </location>
    <ligand>
        <name>Zn(2+)</name>
        <dbReference type="ChEBI" id="CHEBI:29105"/>
        <note>structural</note>
    </ligand>
</feature>
<comment type="caution">
    <text evidence="9">The sequence shown here is derived from an EMBL/GenBank/DDBJ whole genome shotgun (WGS) entry which is preliminary data.</text>
</comment>
<dbReference type="NCBIfam" id="TIGR01351">
    <property type="entry name" value="adk"/>
    <property type="match status" value="1"/>
</dbReference>
<dbReference type="RefSeq" id="WP_116681374.1">
    <property type="nucleotide sequence ID" value="NZ_QURL01000001.1"/>
</dbReference>
<keyword evidence="5" id="KW-0963">Cytoplasm</keyword>
<feature type="region of interest" description="NMP" evidence="5">
    <location>
        <begin position="30"/>
        <end position="59"/>
    </location>
</feature>
<keyword evidence="2 5" id="KW-0545">Nucleotide biosynthesis</keyword>
<dbReference type="NCBIfam" id="NF011100">
    <property type="entry name" value="PRK14527.1"/>
    <property type="match status" value="1"/>
</dbReference>
<evidence type="ECO:0000256" key="7">
    <source>
        <dbReference type="RuleBase" id="RU003331"/>
    </source>
</evidence>
<dbReference type="AlphaFoldDB" id="A0A371XA61"/>
<dbReference type="InterPro" id="IPR033690">
    <property type="entry name" value="Adenylat_kinase_CS"/>
</dbReference>
<dbReference type="EMBL" id="QURL01000001">
    <property type="protein sequence ID" value="RFC66125.1"/>
    <property type="molecule type" value="Genomic_DNA"/>
</dbReference>
<comment type="pathway">
    <text evidence="5">Purine metabolism; AMP biosynthesis via salvage pathway; AMP from ADP: step 1/1.</text>
</comment>
<reference evidence="9 10" key="1">
    <citation type="submission" date="2018-08" db="EMBL/GenBank/DDBJ databases">
        <title>Fulvimarina sp. 85, whole genome shotgun sequence.</title>
        <authorList>
            <person name="Tuo L."/>
        </authorList>
    </citation>
    <scope>NUCLEOTIDE SEQUENCE [LARGE SCALE GENOMIC DNA]</scope>
    <source>
        <strain evidence="9 10">85</strain>
    </source>
</reference>
<dbReference type="GO" id="GO:0004017">
    <property type="term" value="F:AMP kinase activity"/>
    <property type="evidence" value="ECO:0007669"/>
    <property type="project" value="UniProtKB-UniRule"/>
</dbReference>
<dbReference type="Proteomes" id="UP000264310">
    <property type="component" value="Unassembled WGS sequence"/>
</dbReference>
<keyword evidence="4 5" id="KW-0418">Kinase</keyword>
<feature type="binding site" evidence="5">
    <location>
        <position position="127"/>
    </location>
    <ligand>
        <name>ATP</name>
        <dbReference type="ChEBI" id="CHEBI:30616"/>
    </ligand>
</feature>
<dbReference type="InterPro" id="IPR000850">
    <property type="entry name" value="Adenylat/UMP-CMP_kin"/>
</dbReference>
<dbReference type="UniPathway" id="UPA00588">
    <property type="reaction ID" value="UER00649"/>
</dbReference>
<feature type="binding site" evidence="5">
    <location>
        <position position="172"/>
    </location>
    <ligand>
        <name>AMP</name>
        <dbReference type="ChEBI" id="CHEBI:456215"/>
    </ligand>
</feature>
<dbReference type="PRINTS" id="PR00094">
    <property type="entry name" value="ADENYLTKNASE"/>
</dbReference>
<dbReference type="Pfam" id="PF00406">
    <property type="entry name" value="ADK"/>
    <property type="match status" value="1"/>
</dbReference>
<feature type="domain" description="Adenylate kinase active site lid" evidence="8">
    <location>
        <begin position="127"/>
        <end position="163"/>
    </location>
</feature>
<keyword evidence="10" id="KW-1185">Reference proteome</keyword>
<dbReference type="NCBIfam" id="NF001380">
    <property type="entry name" value="PRK00279.1-2"/>
    <property type="match status" value="1"/>
</dbReference>
<dbReference type="CDD" id="cd01428">
    <property type="entry name" value="ADK"/>
    <property type="match status" value="1"/>
</dbReference>
<dbReference type="GO" id="GO:0044209">
    <property type="term" value="P:AMP salvage"/>
    <property type="evidence" value="ECO:0007669"/>
    <property type="project" value="UniProtKB-UniRule"/>
</dbReference>
<dbReference type="Pfam" id="PF05191">
    <property type="entry name" value="ADK_lid"/>
    <property type="match status" value="1"/>
</dbReference>
<name>A0A371XA61_9HYPH</name>
<evidence type="ECO:0000256" key="4">
    <source>
        <dbReference type="ARBA" id="ARBA00022777"/>
    </source>
</evidence>
<feature type="binding site" evidence="5">
    <location>
        <position position="31"/>
    </location>
    <ligand>
        <name>AMP</name>
        <dbReference type="ChEBI" id="CHEBI:456215"/>
    </ligand>
</feature>
<evidence type="ECO:0000259" key="8">
    <source>
        <dbReference type="Pfam" id="PF05191"/>
    </source>
</evidence>
<dbReference type="Gene3D" id="3.40.50.300">
    <property type="entry name" value="P-loop containing nucleotide triphosphate hydrolases"/>
    <property type="match status" value="1"/>
</dbReference>
<dbReference type="InterPro" id="IPR007862">
    <property type="entry name" value="Adenylate_kinase_lid-dom"/>
</dbReference>
<comment type="catalytic activity">
    <reaction evidence="5 7">
        <text>AMP + ATP = 2 ADP</text>
        <dbReference type="Rhea" id="RHEA:12973"/>
        <dbReference type="ChEBI" id="CHEBI:30616"/>
        <dbReference type="ChEBI" id="CHEBI:456215"/>
        <dbReference type="ChEBI" id="CHEBI:456216"/>
        <dbReference type="EC" id="2.7.4.3"/>
    </reaction>
</comment>
<feature type="binding site" evidence="5">
    <location>
        <begin position="85"/>
        <end position="88"/>
    </location>
    <ligand>
        <name>AMP</name>
        <dbReference type="ChEBI" id="CHEBI:456215"/>
    </ligand>
</feature>
<dbReference type="InterPro" id="IPR027417">
    <property type="entry name" value="P-loop_NTPase"/>
</dbReference>
<feature type="binding site" evidence="5">
    <location>
        <position position="161"/>
    </location>
    <ligand>
        <name>AMP</name>
        <dbReference type="ChEBI" id="CHEBI:456215"/>
    </ligand>
</feature>
<dbReference type="SUPFAM" id="SSF52540">
    <property type="entry name" value="P-loop containing nucleoside triphosphate hydrolases"/>
    <property type="match status" value="1"/>
</dbReference>
<feature type="binding site" evidence="5">
    <location>
        <begin position="57"/>
        <end position="59"/>
    </location>
    <ligand>
        <name>AMP</name>
        <dbReference type="ChEBI" id="CHEBI:456215"/>
    </ligand>
</feature>
<feature type="binding site" evidence="5">
    <location>
        <position position="133"/>
    </location>
    <ligand>
        <name>Zn(2+)</name>
        <dbReference type="ChEBI" id="CHEBI:29105"/>
        <note>structural</note>
    </ligand>
</feature>
<feature type="binding site" evidence="5">
    <location>
        <position position="200"/>
    </location>
    <ligand>
        <name>ATP</name>
        <dbReference type="ChEBI" id="CHEBI:30616"/>
    </ligand>
</feature>
<dbReference type="EC" id="2.7.4.3" evidence="5 7"/>
<evidence type="ECO:0000256" key="5">
    <source>
        <dbReference type="HAMAP-Rule" id="MF_00235"/>
    </source>
</evidence>
<comment type="domain">
    <text evidence="5">Consists of three domains, a large central CORE domain and two small peripheral domains, NMPbind and LID, which undergo movements during catalysis. The LID domain closes over the site of phosphoryl transfer upon ATP binding. Assembling and dissambling the active center during each catalytic cycle provides an effective means to prevent ATP hydrolysis. Some bacteria have evolved a zinc-coordinating structure that stabilizes the LID domain.</text>
</comment>
<comment type="subunit">
    <text evidence="5 7">Monomer.</text>
</comment>
<dbReference type="GO" id="GO:0005524">
    <property type="term" value="F:ATP binding"/>
    <property type="evidence" value="ECO:0007669"/>
    <property type="project" value="UniProtKB-UniRule"/>
</dbReference>
<accession>A0A371XA61</accession>
<dbReference type="FunFam" id="3.40.50.300:FF:000106">
    <property type="entry name" value="Adenylate kinase mitochondrial"/>
    <property type="match status" value="1"/>
</dbReference>
<keyword evidence="1 5" id="KW-0808">Transferase</keyword>
<keyword evidence="5" id="KW-0479">Metal-binding</keyword>
<dbReference type="NCBIfam" id="NF001381">
    <property type="entry name" value="PRK00279.1-3"/>
    <property type="match status" value="1"/>
</dbReference>
<evidence type="ECO:0000313" key="9">
    <source>
        <dbReference type="EMBL" id="RFC66125.1"/>
    </source>
</evidence>
<keyword evidence="5 7" id="KW-0067">ATP-binding</keyword>
<keyword evidence="5" id="KW-0862">Zinc</keyword>
<dbReference type="GO" id="GO:0005737">
    <property type="term" value="C:cytoplasm"/>
    <property type="evidence" value="ECO:0007669"/>
    <property type="project" value="UniProtKB-SubCell"/>
</dbReference>
<feature type="binding site" evidence="5">
    <location>
        <begin position="10"/>
        <end position="15"/>
    </location>
    <ligand>
        <name>ATP</name>
        <dbReference type="ChEBI" id="CHEBI:30616"/>
    </ligand>
</feature>
<dbReference type="InterPro" id="IPR006259">
    <property type="entry name" value="Adenyl_kin_sub"/>
</dbReference>